<reference evidence="2 3" key="1">
    <citation type="journal article" date="2018" name="Sci. Rep.">
        <title>Rhizobium tumorigenes sp. nov., a novel plant tumorigenic bacterium isolated from cane gall tumors on thornless blackberry.</title>
        <authorList>
            <person name="Kuzmanovi N."/>
            <person name="Smalla K."/>
            <person name="Gronow S."/>
            <person name="PuBawska J."/>
        </authorList>
    </citation>
    <scope>NUCLEOTIDE SEQUENCE [LARGE SCALE GENOMIC DNA]</scope>
    <source>
        <strain evidence="2 3">CCBAU 85046</strain>
    </source>
</reference>
<evidence type="ECO:0000313" key="2">
    <source>
        <dbReference type="EMBL" id="PZM07302.1"/>
    </source>
</evidence>
<name>A0A2W4C0S3_9HYPH</name>
<evidence type="ECO:0000313" key="3">
    <source>
        <dbReference type="Proteomes" id="UP000248925"/>
    </source>
</evidence>
<sequence>MPQTLRRSFRNVPALPLPTGLSAALASVGDRDAGFSLPHGRGDEFFHHVAPRPDPRGMPKGPRPRDIVDSLCRTRHKGSYPEPETMPIRLPKPRDFL</sequence>
<comment type="caution">
    <text evidence="2">The sequence shown here is derived from an EMBL/GenBank/DDBJ whole genome shotgun (WGS) entry which is preliminary data.</text>
</comment>
<dbReference type="AlphaFoldDB" id="A0A2W4C0S3"/>
<proteinExistence type="predicted"/>
<evidence type="ECO:0000256" key="1">
    <source>
        <dbReference type="SAM" id="MobiDB-lite"/>
    </source>
</evidence>
<protein>
    <submittedName>
        <fullName evidence="2">Uncharacterized protein</fullName>
    </submittedName>
</protein>
<accession>A0A2W4C0S3</accession>
<dbReference type="EMBL" id="PCDP01000085">
    <property type="protein sequence ID" value="PZM07302.1"/>
    <property type="molecule type" value="Genomic_DNA"/>
</dbReference>
<feature type="region of interest" description="Disordered" evidence="1">
    <location>
        <begin position="46"/>
        <end position="97"/>
    </location>
</feature>
<dbReference type="Proteomes" id="UP000248925">
    <property type="component" value="Unassembled WGS sequence"/>
</dbReference>
<feature type="compositionally biased region" description="Basic and acidic residues" evidence="1">
    <location>
        <begin position="46"/>
        <end position="68"/>
    </location>
</feature>
<keyword evidence="3" id="KW-1185">Reference proteome</keyword>
<gene>
    <name evidence="2" type="ORF">CPY51_32075</name>
</gene>
<organism evidence="2 3">
    <name type="scientific">Rhizobium tubonense</name>
    <dbReference type="NCBI Taxonomy" id="484088"/>
    <lineage>
        <taxon>Bacteria</taxon>
        <taxon>Pseudomonadati</taxon>
        <taxon>Pseudomonadota</taxon>
        <taxon>Alphaproteobacteria</taxon>
        <taxon>Hyphomicrobiales</taxon>
        <taxon>Rhizobiaceae</taxon>
        <taxon>Rhizobium/Agrobacterium group</taxon>
        <taxon>Rhizobium</taxon>
    </lineage>
</organism>